<evidence type="ECO:0000313" key="3">
    <source>
        <dbReference type="Proteomes" id="UP001193081"/>
    </source>
</evidence>
<feature type="non-terminal residue" evidence="2">
    <location>
        <position position="1"/>
    </location>
</feature>
<evidence type="ECO:0000313" key="2">
    <source>
        <dbReference type="EMBL" id="MBP1469045.1"/>
    </source>
</evidence>
<reference evidence="2 3" key="1">
    <citation type="submission" date="2021-03" db="EMBL/GenBank/DDBJ databases">
        <authorList>
            <person name="Grouzdev D.S."/>
        </authorList>
    </citation>
    <scope>NUCLEOTIDE SEQUENCE [LARGE SCALE GENOMIC DNA]</scope>
    <source>
        <strain evidence="2 3">M50-1</strain>
    </source>
</reference>
<proteinExistence type="predicted"/>
<sequence length="445" mass="45631">PEVSVWVKDGASQLFAFEYGDFAGYLGVPTSDLILEVRTADGLTTVASFVAPLATLDLDGAALTVVASGFLNPANNSDGKPFGLFVATAAGGNLIALPAYVPMAKLQIIHNSADAAVEKVDIFVNGEEFLKDVGFRQATAFMDVPAGVDLNIVVAPAGAGIGNGVGPITVNLTENKNYIAIANGIVSATGYTPATAFSLDVFDMARLTAADPANTDLLVFHGSTDAPEVSVWVKDGASQLFAFEYGDFAGYLGVPTSDLILEVRTADGLTTVASFVAPLATLDLDGAALTVVASGFLNPANNSDGKPFGLFVATAAGGNLIALPAYVPMAKLQIIHNSADAAVEKVDIFVNGEEFLKDVGFRQATAFMDVPAGVDLNIVVAPAGAGIGNGVGPITVNLTENKNYIAIANGIVSATGYTPATAFSLDVFDMARLTAADPANTDLLV</sequence>
<dbReference type="EMBL" id="SIJK02000157">
    <property type="protein sequence ID" value="MBP1469045.1"/>
    <property type="molecule type" value="Genomic_DNA"/>
</dbReference>
<comment type="caution">
    <text evidence="2">The sequence shown here is derived from an EMBL/GenBank/DDBJ whole genome shotgun (WGS) entry which is preliminary data.</text>
</comment>
<protein>
    <submittedName>
        <fullName evidence="2">DUF4397 domain-containing protein</fullName>
    </submittedName>
</protein>
<accession>A0ABS4DHY4</accession>
<feature type="domain" description="DUF4397" evidence="1">
    <location>
        <begin position="104"/>
        <end position="231"/>
    </location>
</feature>
<evidence type="ECO:0000259" key="1">
    <source>
        <dbReference type="Pfam" id="PF14344"/>
    </source>
</evidence>
<feature type="domain" description="DUF4397" evidence="1">
    <location>
        <begin position="330"/>
        <end position="419"/>
    </location>
</feature>
<dbReference type="Pfam" id="PF14344">
    <property type="entry name" value="DUF4397"/>
    <property type="match status" value="2"/>
</dbReference>
<organism evidence="2 3">
    <name type="scientific">Candidatus Chloroploca mongolica</name>
    <dbReference type="NCBI Taxonomy" id="2528176"/>
    <lineage>
        <taxon>Bacteria</taxon>
        <taxon>Bacillati</taxon>
        <taxon>Chloroflexota</taxon>
        <taxon>Chloroflexia</taxon>
        <taxon>Chloroflexales</taxon>
        <taxon>Chloroflexineae</taxon>
        <taxon>Oscillochloridaceae</taxon>
        <taxon>Candidatus Chloroploca</taxon>
    </lineage>
</organism>
<gene>
    <name evidence="2" type="ORF">EYB53_025285</name>
</gene>
<dbReference type="InterPro" id="IPR025510">
    <property type="entry name" value="DUF4397"/>
</dbReference>
<dbReference type="RefSeq" id="WP_135482430.1">
    <property type="nucleotide sequence ID" value="NZ_SIJK02000157.1"/>
</dbReference>
<name>A0ABS4DHY4_9CHLR</name>
<feature type="non-terminal residue" evidence="2">
    <location>
        <position position="445"/>
    </location>
</feature>
<keyword evidence="3" id="KW-1185">Reference proteome</keyword>
<dbReference type="Proteomes" id="UP001193081">
    <property type="component" value="Unassembled WGS sequence"/>
</dbReference>